<reference evidence="1 2" key="1">
    <citation type="submission" date="2020-03" db="EMBL/GenBank/DDBJ databases">
        <title>Genomic Encyclopedia of Type Strains, Phase IV (KMG-IV): sequencing the most valuable type-strain genomes for metagenomic binning, comparative biology and taxonomic classification.</title>
        <authorList>
            <person name="Goeker M."/>
        </authorList>
    </citation>
    <scope>NUCLEOTIDE SEQUENCE [LARGE SCALE GENOMIC DNA]</scope>
    <source>
        <strain evidence="1 2">DSM 105096</strain>
    </source>
</reference>
<dbReference type="RefSeq" id="WP_168036750.1">
    <property type="nucleotide sequence ID" value="NZ_JAATJH010000002.1"/>
</dbReference>
<evidence type="ECO:0000313" key="2">
    <source>
        <dbReference type="Proteomes" id="UP000770785"/>
    </source>
</evidence>
<protein>
    <submittedName>
        <fullName evidence="1">Uncharacterized protein</fullName>
    </submittedName>
</protein>
<evidence type="ECO:0000313" key="1">
    <source>
        <dbReference type="EMBL" id="NJC25983.1"/>
    </source>
</evidence>
<organism evidence="1 2">
    <name type="scientific">Neolewinella antarctica</name>
    <dbReference type="NCBI Taxonomy" id="442734"/>
    <lineage>
        <taxon>Bacteria</taxon>
        <taxon>Pseudomonadati</taxon>
        <taxon>Bacteroidota</taxon>
        <taxon>Saprospiria</taxon>
        <taxon>Saprospirales</taxon>
        <taxon>Lewinellaceae</taxon>
        <taxon>Neolewinella</taxon>
    </lineage>
</organism>
<proteinExistence type="predicted"/>
<name>A0ABX0XAX8_9BACT</name>
<keyword evidence="2" id="KW-1185">Reference proteome</keyword>
<accession>A0ABX0XAX8</accession>
<comment type="caution">
    <text evidence="1">The sequence shown here is derived from an EMBL/GenBank/DDBJ whole genome shotgun (WGS) entry which is preliminary data.</text>
</comment>
<gene>
    <name evidence="1" type="ORF">GGR27_001482</name>
</gene>
<dbReference type="EMBL" id="JAATJH010000002">
    <property type="protein sequence ID" value="NJC25983.1"/>
    <property type="molecule type" value="Genomic_DNA"/>
</dbReference>
<sequence>MKRSPEGLLDPVHRQIRLKARKGDGGECPTLSVAPYECRLTHKISSPPYVVTLAQAKLGQRYWVARTQVQRRFRESNRLAHSTL</sequence>
<dbReference type="Proteomes" id="UP000770785">
    <property type="component" value="Unassembled WGS sequence"/>
</dbReference>